<sequence length="135" mass="15608">MKQLKSKYLFVYGTLLQDCNNEMSQFLEQHAEFVGKGFFCGRLYDVNEFPGAVSSSDMSKKVYGSIYKITNQELVFKVLDEYEGIAAEQTDLDLFKRIIVEAYMEAGHTVKTWVYEYNLPTLNLRLIPSGRYLES</sequence>
<dbReference type="EMBL" id="JACVXD010000001">
    <property type="protein sequence ID" value="MBD0822966.1"/>
    <property type="molecule type" value="Genomic_DNA"/>
</dbReference>
<dbReference type="SUPFAM" id="SSF110857">
    <property type="entry name" value="Gamma-glutamyl cyclotransferase-like"/>
    <property type="match status" value="1"/>
</dbReference>
<dbReference type="InterPro" id="IPR013024">
    <property type="entry name" value="GGCT-like"/>
</dbReference>
<keyword evidence="3" id="KW-1185">Reference proteome</keyword>
<name>A0A8J6Q7G8_9FLAO</name>
<dbReference type="Pfam" id="PF06094">
    <property type="entry name" value="GGACT"/>
    <property type="match status" value="1"/>
</dbReference>
<dbReference type="CDD" id="cd06661">
    <property type="entry name" value="GGCT_like"/>
    <property type="match status" value="1"/>
</dbReference>
<reference evidence="2 3" key="1">
    <citation type="journal article" date="2018" name="J. Microbiol.">
        <title>Aestuariibaculum marinum sp. nov., a marine bacterium isolated from seawater in South Korea.</title>
        <authorList>
            <person name="Choi J."/>
            <person name="Lee D."/>
            <person name="Jang J.H."/>
            <person name="Cha S."/>
            <person name="Seo T."/>
        </authorList>
    </citation>
    <scope>NUCLEOTIDE SEQUENCE [LARGE SCALE GENOMIC DNA]</scope>
    <source>
        <strain evidence="2 3">IP7</strain>
    </source>
</reference>
<gene>
    <name evidence="2" type="ORF">ICJ85_02940</name>
</gene>
<dbReference type="InterPro" id="IPR009288">
    <property type="entry name" value="AIG2-like_dom"/>
</dbReference>
<organism evidence="2 3">
    <name type="scientific">Aestuariibaculum marinum</name>
    <dbReference type="NCBI Taxonomy" id="2683592"/>
    <lineage>
        <taxon>Bacteria</taxon>
        <taxon>Pseudomonadati</taxon>
        <taxon>Bacteroidota</taxon>
        <taxon>Flavobacteriia</taxon>
        <taxon>Flavobacteriales</taxon>
        <taxon>Flavobacteriaceae</taxon>
    </lineage>
</organism>
<evidence type="ECO:0000259" key="1">
    <source>
        <dbReference type="Pfam" id="PF06094"/>
    </source>
</evidence>
<protein>
    <submittedName>
        <fullName evidence="2">Gamma-glutamylcyclotransferase</fullName>
    </submittedName>
</protein>
<comment type="caution">
    <text evidence="2">The sequence shown here is derived from an EMBL/GenBank/DDBJ whole genome shotgun (WGS) entry which is preliminary data.</text>
</comment>
<evidence type="ECO:0000313" key="2">
    <source>
        <dbReference type="EMBL" id="MBD0822966.1"/>
    </source>
</evidence>
<dbReference type="InterPro" id="IPR036568">
    <property type="entry name" value="GGCT-like_sf"/>
</dbReference>
<dbReference type="Gene3D" id="3.10.490.10">
    <property type="entry name" value="Gamma-glutamyl cyclotransferase-like"/>
    <property type="match status" value="1"/>
</dbReference>
<evidence type="ECO:0000313" key="3">
    <source>
        <dbReference type="Proteomes" id="UP000621516"/>
    </source>
</evidence>
<accession>A0A8J6Q7G8</accession>
<feature type="domain" description="Gamma-glutamylcyclotransferase AIG2-like" evidence="1">
    <location>
        <begin position="9"/>
        <end position="133"/>
    </location>
</feature>
<dbReference type="AlphaFoldDB" id="A0A8J6Q7G8"/>
<dbReference type="RefSeq" id="WP_188222268.1">
    <property type="nucleotide sequence ID" value="NZ_JACVXD010000001.1"/>
</dbReference>
<proteinExistence type="predicted"/>
<dbReference type="Proteomes" id="UP000621516">
    <property type="component" value="Unassembled WGS sequence"/>
</dbReference>